<dbReference type="Proteomes" id="UP000478546">
    <property type="component" value="Unassembled WGS sequence"/>
</dbReference>
<sequence>MKHTATTLKAQEKLMNLSGYPVEIVTMKEFAISSGLLNVESYLGVHYFDGEQHIIGVNSEKPETNESTFVHECIHAILDIEGFPKVKIDYKGSEDITINKNCDLLAAFLSSAIQHPEVYRRMDKEFNIDMRNYFQGLLIQKKSRLTKKDSVSQGGLDAVLSNQQDIIDGFEYFFYSENEQKEILDLFKKVSPSAFDFLQGIRKKSKLDFYSPSKARVSALDFFERIKKYGEKKAGQSLNTMFWDKISIE</sequence>
<organism evidence="1 2">
    <name type="scientific">Pontibacter fetidus</name>
    <dbReference type="NCBI Taxonomy" id="2700082"/>
    <lineage>
        <taxon>Bacteria</taxon>
        <taxon>Pseudomonadati</taxon>
        <taxon>Bacteroidota</taxon>
        <taxon>Cytophagia</taxon>
        <taxon>Cytophagales</taxon>
        <taxon>Hymenobacteraceae</taxon>
        <taxon>Pontibacter</taxon>
    </lineage>
</organism>
<gene>
    <name evidence="1" type="ORF">GWO68_12935</name>
</gene>
<evidence type="ECO:0008006" key="3">
    <source>
        <dbReference type="Google" id="ProtNLM"/>
    </source>
</evidence>
<proteinExistence type="predicted"/>
<evidence type="ECO:0000313" key="1">
    <source>
        <dbReference type="EMBL" id="NDK56823.1"/>
    </source>
</evidence>
<dbReference type="RefSeq" id="WP_162346879.1">
    <property type="nucleotide sequence ID" value="NZ_JAAEAA010000016.1"/>
</dbReference>
<keyword evidence="2" id="KW-1185">Reference proteome</keyword>
<name>A0A6B2H3A2_9BACT</name>
<dbReference type="EMBL" id="JAAEAA010000016">
    <property type="protein sequence ID" value="NDK56823.1"/>
    <property type="molecule type" value="Genomic_DNA"/>
</dbReference>
<dbReference type="AlphaFoldDB" id="A0A6B2H3A2"/>
<protein>
    <recommendedName>
        <fullName evidence="3">IrrE N-terminal-like domain-containing protein</fullName>
    </recommendedName>
</protein>
<reference evidence="1 2" key="1">
    <citation type="submission" date="2020-01" db="EMBL/GenBank/DDBJ databases">
        <authorList>
            <person name="Kim M.K."/>
        </authorList>
    </citation>
    <scope>NUCLEOTIDE SEQUENCE [LARGE SCALE GENOMIC DNA]</scope>
    <source>
        <strain evidence="1 2">BT213</strain>
    </source>
</reference>
<comment type="caution">
    <text evidence="1">The sequence shown here is derived from an EMBL/GenBank/DDBJ whole genome shotgun (WGS) entry which is preliminary data.</text>
</comment>
<evidence type="ECO:0000313" key="2">
    <source>
        <dbReference type="Proteomes" id="UP000478546"/>
    </source>
</evidence>
<accession>A0A6B2H3A2</accession>